<dbReference type="SUPFAM" id="SSF56059">
    <property type="entry name" value="Glutathione synthetase ATP-binding domain-like"/>
    <property type="match status" value="1"/>
</dbReference>
<dbReference type="AlphaFoldDB" id="A0A414NEP1"/>
<dbReference type="Gene3D" id="3.30.1490.20">
    <property type="entry name" value="ATP-grasp fold, A domain"/>
    <property type="match status" value="1"/>
</dbReference>
<name>A0A414NEP1_9ACTN</name>
<accession>A0A414NEP1</accession>
<dbReference type="Pfam" id="PF00583">
    <property type="entry name" value="Acetyltransf_1"/>
    <property type="match status" value="1"/>
</dbReference>
<dbReference type="InterPro" id="IPR016181">
    <property type="entry name" value="Acyl_CoA_acyltransferase"/>
</dbReference>
<dbReference type="SUPFAM" id="SSF55729">
    <property type="entry name" value="Acyl-CoA N-acyltransferases (Nat)"/>
    <property type="match status" value="1"/>
</dbReference>
<dbReference type="EMBL" id="QSLJ01000001">
    <property type="protein sequence ID" value="RHF38168.1"/>
    <property type="molecule type" value="Genomic_DNA"/>
</dbReference>
<dbReference type="InterPro" id="IPR011761">
    <property type="entry name" value="ATP-grasp"/>
</dbReference>
<evidence type="ECO:0000313" key="5">
    <source>
        <dbReference type="EMBL" id="RHF38168.1"/>
    </source>
</evidence>
<keyword evidence="2" id="KW-0547">Nucleotide-binding</keyword>
<dbReference type="InParanoid" id="A0A414NEP1"/>
<evidence type="ECO:0000313" key="6">
    <source>
        <dbReference type="Proteomes" id="UP000283983"/>
    </source>
</evidence>
<dbReference type="PANTHER" id="PTHR13947">
    <property type="entry name" value="GNAT FAMILY N-ACETYLTRANSFERASE"/>
    <property type="match status" value="1"/>
</dbReference>
<feature type="domain" description="ATP-grasp" evidence="3">
    <location>
        <begin position="276"/>
        <end position="471"/>
    </location>
</feature>
<dbReference type="InterPro" id="IPR048764">
    <property type="entry name" value="PylC_N"/>
</dbReference>
<evidence type="ECO:0000256" key="1">
    <source>
        <dbReference type="ARBA" id="ARBA00022679"/>
    </source>
</evidence>
<dbReference type="Gene3D" id="3.40.630.30">
    <property type="match status" value="1"/>
</dbReference>
<evidence type="ECO:0000259" key="4">
    <source>
        <dbReference type="PROSITE" id="PS51186"/>
    </source>
</evidence>
<dbReference type="PROSITE" id="PS51186">
    <property type="entry name" value="GNAT"/>
    <property type="match status" value="1"/>
</dbReference>
<dbReference type="GO" id="GO:0005524">
    <property type="term" value="F:ATP binding"/>
    <property type="evidence" value="ECO:0007669"/>
    <property type="project" value="UniProtKB-UniRule"/>
</dbReference>
<proteinExistence type="predicted"/>
<dbReference type="Pfam" id="PF15632">
    <property type="entry name" value="ATPgrasp_Ter"/>
    <property type="match status" value="1"/>
</dbReference>
<organism evidence="5 6">
    <name type="scientific">Collinsella intestinalis</name>
    <dbReference type="NCBI Taxonomy" id="147207"/>
    <lineage>
        <taxon>Bacteria</taxon>
        <taxon>Bacillati</taxon>
        <taxon>Actinomycetota</taxon>
        <taxon>Coriobacteriia</taxon>
        <taxon>Coriobacteriales</taxon>
        <taxon>Coriobacteriaceae</taxon>
        <taxon>Collinsella</taxon>
    </lineage>
</organism>
<dbReference type="PROSITE" id="PS50975">
    <property type="entry name" value="ATP_GRASP"/>
    <property type="match status" value="1"/>
</dbReference>
<keyword evidence="6" id="KW-1185">Reference proteome</keyword>
<gene>
    <name evidence="5" type="ORF">DW682_00075</name>
</gene>
<dbReference type="Proteomes" id="UP000283983">
    <property type="component" value="Unassembled WGS sequence"/>
</dbReference>
<dbReference type="InterPro" id="IPR013815">
    <property type="entry name" value="ATP_grasp_subdomain_1"/>
</dbReference>
<feature type="domain" description="N-acetyltransferase" evidence="4">
    <location>
        <begin position="7"/>
        <end position="154"/>
    </location>
</feature>
<dbReference type="PANTHER" id="PTHR13947:SF37">
    <property type="entry name" value="LD18367P"/>
    <property type="match status" value="1"/>
</dbReference>
<reference evidence="5 6" key="1">
    <citation type="submission" date="2018-08" db="EMBL/GenBank/DDBJ databases">
        <title>A genome reference for cultivated species of the human gut microbiota.</title>
        <authorList>
            <person name="Zou Y."/>
            <person name="Xue W."/>
            <person name="Luo G."/>
        </authorList>
    </citation>
    <scope>NUCLEOTIDE SEQUENCE [LARGE SCALE GENOMIC DNA]</scope>
    <source>
        <strain evidence="5 6">AM25-33</strain>
    </source>
</reference>
<keyword evidence="1 5" id="KW-0808">Transferase</keyword>
<dbReference type="Gene3D" id="3.40.50.20">
    <property type="match status" value="1"/>
</dbReference>
<evidence type="ECO:0000256" key="2">
    <source>
        <dbReference type="PROSITE-ProRule" id="PRU00409"/>
    </source>
</evidence>
<dbReference type="GO" id="GO:0008080">
    <property type="term" value="F:N-acetyltransferase activity"/>
    <property type="evidence" value="ECO:0007669"/>
    <property type="project" value="InterPro"/>
</dbReference>
<dbReference type="Gene3D" id="3.30.470.20">
    <property type="entry name" value="ATP-grasp fold, B domain"/>
    <property type="match status" value="1"/>
</dbReference>
<dbReference type="InterPro" id="IPR000182">
    <property type="entry name" value="GNAT_dom"/>
</dbReference>
<dbReference type="GO" id="GO:0046872">
    <property type="term" value="F:metal ion binding"/>
    <property type="evidence" value="ECO:0007669"/>
    <property type="project" value="InterPro"/>
</dbReference>
<dbReference type="Pfam" id="PF21360">
    <property type="entry name" value="PylC-like_N"/>
    <property type="match status" value="1"/>
</dbReference>
<protein>
    <submittedName>
        <fullName evidence="5">GNAT family N-acetyltransferase</fullName>
    </submittedName>
</protein>
<dbReference type="CDD" id="cd04301">
    <property type="entry name" value="NAT_SF"/>
    <property type="match status" value="1"/>
</dbReference>
<comment type="caution">
    <text evidence="5">The sequence shown here is derived from an EMBL/GenBank/DDBJ whole genome shotgun (WGS) entry which is preliminary data.</text>
</comment>
<dbReference type="InterPro" id="IPR050769">
    <property type="entry name" value="NAT_camello-type"/>
</dbReference>
<sequence>MCAMRQFSITRLEASAGETVRAYLSSVNNDFPIPLTQKVDLAEYAAKVLSRGIALAIYDGREIVGLAAGYVNDAIGLSAYLSVLSVSKEHRGRGLGSALVRAFEREAVSSGMERLMLNTHESNVAACSLYEGMGYKTDGARDEIGNLEYSKRLVWLTPDKPNILLSSAGRRTYLVDWLRDALGGIGEVHASNSDSSGAALVAADKGVVSPLIYSDEYIPFMLDYCSRERIGAVVPLFDVDIPVLAAHRAEFEAIGCFPVVAPDDFAKSCSDKLATSKLLAAAGIPCPETYVGAQGFLDAVECGETSFPAFIKPRWGMGSIGLAEASNEKELDVLCGIVERKVRKSYLRYESSSDAPSRGVVVQPRLDATEYGMDVYCDLSGRYRGCAVRKKVAMRAGETDIAEVVDADPRFERLARTIARLSRHPGCMDVDIFDVDGELMVLEMNARFGGGYPFSHAAGVDMPRALVSWLRGEECDPDALTVKWPGTYMKDMAIVKSGN</sequence>
<evidence type="ECO:0000259" key="3">
    <source>
        <dbReference type="PROSITE" id="PS50975"/>
    </source>
</evidence>
<keyword evidence="2" id="KW-0067">ATP-binding</keyword>